<dbReference type="Proteomes" id="UP000199427">
    <property type="component" value="Unassembled WGS sequence"/>
</dbReference>
<proteinExistence type="predicted"/>
<dbReference type="GO" id="GO:0003676">
    <property type="term" value="F:nucleic acid binding"/>
    <property type="evidence" value="ECO:0007669"/>
    <property type="project" value="InterPro"/>
</dbReference>
<dbReference type="SUPFAM" id="SSF53335">
    <property type="entry name" value="S-adenosyl-L-methionine-dependent methyltransferases"/>
    <property type="match status" value="1"/>
</dbReference>
<gene>
    <name evidence="1" type="ORF">SAMN05216362_1557</name>
</gene>
<reference evidence="1 2" key="1">
    <citation type="submission" date="2016-10" db="EMBL/GenBank/DDBJ databases">
        <authorList>
            <person name="de Groot N.N."/>
        </authorList>
    </citation>
    <scope>NUCLEOTIDE SEQUENCE [LARGE SCALE GENOMIC DNA]</scope>
    <source>
        <strain evidence="1 2">DSM 21633</strain>
    </source>
</reference>
<dbReference type="AlphaFoldDB" id="A0A1H9M2A9"/>
<dbReference type="Gene3D" id="3.40.50.150">
    <property type="entry name" value="Vaccinia Virus protein VP39"/>
    <property type="match status" value="1"/>
</dbReference>
<organism evidence="1 2">
    <name type="scientific">Piscibacillus halophilus</name>
    <dbReference type="NCBI Taxonomy" id="571933"/>
    <lineage>
        <taxon>Bacteria</taxon>
        <taxon>Bacillati</taxon>
        <taxon>Bacillota</taxon>
        <taxon>Bacilli</taxon>
        <taxon>Bacillales</taxon>
        <taxon>Bacillaceae</taxon>
        <taxon>Piscibacillus</taxon>
    </lineage>
</organism>
<evidence type="ECO:0000313" key="2">
    <source>
        <dbReference type="Proteomes" id="UP000199427"/>
    </source>
</evidence>
<name>A0A1H9M2A9_9BACI</name>
<dbReference type="InterPro" id="IPR029063">
    <property type="entry name" value="SAM-dependent_MTases_sf"/>
</dbReference>
<keyword evidence="1" id="KW-0808">Transferase</keyword>
<dbReference type="InterPro" id="IPR002052">
    <property type="entry name" value="DNA_methylase_N6_adenine_CS"/>
</dbReference>
<protein>
    <submittedName>
        <fullName evidence="1">Site-specific DNA-methyltransferase (Adenine-specific)</fullName>
    </submittedName>
</protein>
<sequence>MTNQLFFGDNLKVLKNSIKSNSIDLIYLDPPFNSSRDYNQIFINEYKESPSAQLKVFNDT</sequence>
<dbReference type="GO" id="GO:0032259">
    <property type="term" value="P:methylation"/>
    <property type="evidence" value="ECO:0007669"/>
    <property type="project" value="UniProtKB-KW"/>
</dbReference>
<evidence type="ECO:0000313" key="1">
    <source>
        <dbReference type="EMBL" id="SER17816.1"/>
    </source>
</evidence>
<dbReference type="GO" id="GO:0008168">
    <property type="term" value="F:methyltransferase activity"/>
    <property type="evidence" value="ECO:0007669"/>
    <property type="project" value="UniProtKB-KW"/>
</dbReference>
<keyword evidence="1" id="KW-0489">Methyltransferase</keyword>
<dbReference type="PROSITE" id="PS00092">
    <property type="entry name" value="N6_MTASE"/>
    <property type="match status" value="1"/>
</dbReference>
<keyword evidence="2" id="KW-1185">Reference proteome</keyword>
<dbReference type="EMBL" id="FOES01000055">
    <property type="protein sequence ID" value="SER17816.1"/>
    <property type="molecule type" value="Genomic_DNA"/>
</dbReference>
<accession>A0A1H9M2A9</accession>